<dbReference type="GO" id="GO:0003677">
    <property type="term" value="F:DNA binding"/>
    <property type="evidence" value="ECO:0007669"/>
    <property type="project" value="UniProtKB-KW"/>
</dbReference>
<name>A0A7T3RBZ2_9SPIR</name>
<reference evidence="3 4" key="1">
    <citation type="submission" date="2020-11" db="EMBL/GenBank/DDBJ databases">
        <title>Treponema Peruensis nv. sp., first commensal Treponema isolated from human feces.</title>
        <authorList>
            <person name="Belkhou C."/>
            <person name="Raes J."/>
        </authorList>
    </citation>
    <scope>NUCLEOTIDE SEQUENCE [LARGE SCALE GENOMIC DNA]</scope>
    <source>
        <strain evidence="3 4">RCC2812</strain>
    </source>
</reference>
<dbReference type="GO" id="GO:0000160">
    <property type="term" value="P:phosphorelay signal transduction system"/>
    <property type="evidence" value="ECO:0007669"/>
    <property type="project" value="InterPro"/>
</dbReference>
<dbReference type="RefSeq" id="WP_177528996.1">
    <property type="nucleotide sequence ID" value="NZ_CBCSHE010000001.1"/>
</dbReference>
<dbReference type="InterPro" id="IPR001867">
    <property type="entry name" value="OmpR/PhoB-type_DNA-bd"/>
</dbReference>
<evidence type="ECO:0000313" key="3">
    <source>
        <dbReference type="EMBL" id="QQA00277.1"/>
    </source>
</evidence>
<feature type="domain" description="OmpR/PhoB-type" evidence="2">
    <location>
        <begin position="169"/>
        <end position="220"/>
    </location>
</feature>
<dbReference type="InterPro" id="IPR036388">
    <property type="entry name" value="WH-like_DNA-bd_sf"/>
</dbReference>
<dbReference type="AlphaFoldDB" id="A0A7T3RBZ2"/>
<dbReference type="KEGG" id="tper:IWA51_08320"/>
<sequence length="261" mass="30910">MSVYLLTKHDQIGVFKKIAACIETPSSKVVLFTEPTELDIALNLAPPDEVELVLMDCRFFQMDLYNPYMYMAKRARPVPLVIYNDPYPQPENRVAYWIVKNRHYLSALLKEDALDNIKNILDIIQGALMTEEIGPYVSVVCPAKKYLTAEGTYVAFDPEKFRKKHFIMPSRFKLFEYLYANIEQVVSEEDICMHLWNTYNDNVRKNLYTYIHDLRQIFLKETDLIFRIDRYKMKHYRLNVTLGETNRYEIPPDLFSDYSMH</sequence>
<keyword evidence="4" id="KW-1185">Reference proteome</keyword>
<dbReference type="InterPro" id="IPR016032">
    <property type="entry name" value="Sig_transdc_resp-reg_C-effctor"/>
</dbReference>
<protein>
    <submittedName>
        <fullName evidence="3">Winged helix-turn-helix domain-containing protein</fullName>
    </submittedName>
</protein>
<dbReference type="GO" id="GO:0006355">
    <property type="term" value="P:regulation of DNA-templated transcription"/>
    <property type="evidence" value="ECO:0007669"/>
    <property type="project" value="InterPro"/>
</dbReference>
<dbReference type="SUPFAM" id="SSF46894">
    <property type="entry name" value="C-terminal effector domain of the bipartite response regulators"/>
    <property type="match status" value="1"/>
</dbReference>
<dbReference type="Pfam" id="PF00486">
    <property type="entry name" value="Trans_reg_C"/>
    <property type="match status" value="1"/>
</dbReference>
<proteinExistence type="predicted"/>
<dbReference type="Gene3D" id="1.10.10.10">
    <property type="entry name" value="Winged helix-like DNA-binding domain superfamily/Winged helix DNA-binding domain"/>
    <property type="match status" value="1"/>
</dbReference>
<evidence type="ECO:0000259" key="2">
    <source>
        <dbReference type="Pfam" id="PF00486"/>
    </source>
</evidence>
<keyword evidence="1" id="KW-0238">DNA-binding</keyword>
<evidence type="ECO:0000256" key="1">
    <source>
        <dbReference type="ARBA" id="ARBA00023125"/>
    </source>
</evidence>
<accession>A0A7T3RBZ2</accession>
<gene>
    <name evidence="3" type="ORF">IWA51_08320</name>
</gene>
<organism evidence="3 4">
    <name type="scientific">Treponema peruense</name>
    <dbReference type="NCBI Taxonomy" id="2787628"/>
    <lineage>
        <taxon>Bacteria</taxon>
        <taxon>Pseudomonadati</taxon>
        <taxon>Spirochaetota</taxon>
        <taxon>Spirochaetia</taxon>
        <taxon>Spirochaetales</taxon>
        <taxon>Treponemataceae</taxon>
        <taxon>Treponema</taxon>
    </lineage>
</organism>
<evidence type="ECO:0000313" key="4">
    <source>
        <dbReference type="Proteomes" id="UP000595224"/>
    </source>
</evidence>
<dbReference type="Proteomes" id="UP000595224">
    <property type="component" value="Chromosome"/>
</dbReference>
<dbReference type="EMBL" id="CP064936">
    <property type="protein sequence ID" value="QQA00277.1"/>
    <property type="molecule type" value="Genomic_DNA"/>
</dbReference>